<dbReference type="PANTHER" id="PTHR46268">
    <property type="entry name" value="STRESS RESPONSE PROTEIN NHAX"/>
    <property type="match status" value="1"/>
</dbReference>
<evidence type="ECO:0000256" key="1">
    <source>
        <dbReference type="ARBA" id="ARBA00008791"/>
    </source>
</evidence>
<organism evidence="3 4">
    <name type="scientific">Sinorhizobium fredii (strain HH103)</name>
    <dbReference type="NCBI Taxonomy" id="1117943"/>
    <lineage>
        <taxon>Bacteria</taxon>
        <taxon>Pseudomonadati</taxon>
        <taxon>Pseudomonadota</taxon>
        <taxon>Alphaproteobacteria</taxon>
        <taxon>Hyphomicrobiales</taxon>
        <taxon>Rhizobiaceae</taxon>
        <taxon>Sinorhizobium/Ensifer group</taxon>
        <taxon>Sinorhizobium</taxon>
    </lineage>
</organism>
<accession>G9ABG5</accession>
<feature type="domain" description="UspA" evidence="2">
    <location>
        <begin position="151"/>
        <end position="275"/>
    </location>
</feature>
<evidence type="ECO:0000259" key="2">
    <source>
        <dbReference type="Pfam" id="PF00582"/>
    </source>
</evidence>
<gene>
    <name evidence="3" type="ordered locus">SFHH103_02762</name>
</gene>
<name>G9ABG5_SINF1</name>
<dbReference type="InterPro" id="IPR006016">
    <property type="entry name" value="UspA"/>
</dbReference>
<dbReference type="eggNOG" id="COG0589">
    <property type="taxonomic scope" value="Bacteria"/>
</dbReference>
<dbReference type="InterPro" id="IPR006015">
    <property type="entry name" value="Universal_stress_UspA"/>
</dbReference>
<dbReference type="Proteomes" id="UP000007735">
    <property type="component" value="Chromosome"/>
</dbReference>
<dbReference type="CDD" id="cd00293">
    <property type="entry name" value="USP-like"/>
    <property type="match status" value="1"/>
</dbReference>
<evidence type="ECO:0000313" key="3">
    <source>
        <dbReference type="EMBL" id="CCE97256.1"/>
    </source>
</evidence>
<evidence type="ECO:0000313" key="4">
    <source>
        <dbReference type="Proteomes" id="UP000007735"/>
    </source>
</evidence>
<reference evidence="3 4" key="1">
    <citation type="journal article" date="2012" name="J. Bacteriol.">
        <title>Genome sequence of the soybean symbiont Sinorhizobium fredii HH103.</title>
        <authorList>
            <person name="Weidner S."/>
            <person name="Becker A."/>
            <person name="Bonilla I."/>
            <person name="Jaenicke S."/>
            <person name="Lloret J."/>
            <person name="Margaret I."/>
            <person name="Puhler A."/>
            <person name="Ruiz-Sainz J.E."/>
            <person name="Schneiker-Bekel S."/>
            <person name="Szczepanowski R."/>
            <person name="Vinardell J.M."/>
            <person name="Zehner S."/>
            <person name="Gottfert M."/>
        </authorList>
    </citation>
    <scope>NUCLEOTIDE SEQUENCE [LARGE SCALE GENOMIC DNA]</scope>
    <source>
        <strain evidence="3 4">HH103</strain>
    </source>
</reference>
<dbReference type="PATRIC" id="fig|380.5.peg.2936"/>
<dbReference type="STRING" id="1117943.SFHH103_02762"/>
<dbReference type="EMBL" id="HE616890">
    <property type="protein sequence ID" value="CCE97256.1"/>
    <property type="molecule type" value="Genomic_DNA"/>
</dbReference>
<dbReference type="RefSeq" id="WP_014329679.1">
    <property type="nucleotide sequence ID" value="NC_016812.1"/>
</dbReference>
<sequence>MTYKTVLLVLDANQFEADLTAAADLCAAASAHLSVFLVKVAAPPQFGDYAALSLAWLDIRAAEIEQLDKAVVSARTTLNGLGISFDVACEYTETAWDDDLIGERARYADVTLIGASMDPSLQTRAIEGALFYSARPVLLATNRQSVTLLPKRILLAWNSSFESTRAAREALDMMKKAESVNVVLVDPTAASRRNGGEPGADVATYLSRHGIHVTVDRLPSAGRQVEEVLKQHALDTSADLIVMGAYGHTRLRQRIFGGVTKAMIEAPVVPVLMVR</sequence>
<dbReference type="SUPFAM" id="SSF52402">
    <property type="entry name" value="Adenine nucleotide alpha hydrolases-like"/>
    <property type="match status" value="1"/>
</dbReference>
<dbReference type="Pfam" id="PF00582">
    <property type="entry name" value="Usp"/>
    <property type="match status" value="1"/>
</dbReference>
<dbReference type="HOGENOM" id="CLU_049301_5_2_5"/>
<dbReference type="AlphaFoldDB" id="G9ABG5"/>
<protein>
    <submittedName>
        <fullName evidence="3">Conserved hyphotetical protein</fullName>
    </submittedName>
</protein>
<proteinExistence type="inferred from homology"/>
<dbReference type="Gene3D" id="3.40.50.12370">
    <property type="match status" value="1"/>
</dbReference>
<dbReference type="KEGG" id="sfh:SFHH103_02762"/>
<dbReference type="PANTHER" id="PTHR46268:SF15">
    <property type="entry name" value="UNIVERSAL STRESS PROTEIN HP_0031"/>
    <property type="match status" value="1"/>
</dbReference>
<dbReference type="PRINTS" id="PR01438">
    <property type="entry name" value="UNVRSLSTRESS"/>
</dbReference>
<comment type="similarity">
    <text evidence="1">Belongs to the universal stress protein A family.</text>
</comment>